<reference evidence="1 2" key="1">
    <citation type="submission" date="2015-01" db="EMBL/GenBank/DDBJ databases">
        <title>Evolution of Trichinella species and genotypes.</title>
        <authorList>
            <person name="Korhonen P.K."/>
            <person name="Edoardo P."/>
            <person name="Giuseppe L.R."/>
            <person name="Gasser R.B."/>
        </authorList>
    </citation>
    <scope>NUCLEOTIDE SEQUENCE [LARGE SCALE GENOMIC DNA]</scope>
    <source>
        <strain evidence="1">ISS37</strain>
    </source>
</reference>
<evidence type="ECO:0000313" key="1">
    <source>
        <dbReference type="EMBL" id="KRX11511.1"/>
    </source>
</evidence>
<dbReference type="AlphaFoldDB" id="A0A0V0RAI8"/>
<organism evidence="1 2">
    <name type="scientific">Trichinella nelsoni</name>
    <dbReference type="NCBI Taxonomy" id="6336"/>
    <lineage>
        <taxon>Eukaryota</taxon>
        <taxon>Metazoa</taxon>
        <taxon>Ecdysozoa</taxon>
        <taxon>Nematoda</taxon>
        <taxon>Enoplea</taxon>
        <taxon>Dorylaimia</taxon>
        <taxon>Trichinellida</taxon>
        <taxon>Trichinellidae</taxon>
        <taxon>Trichinella</taxon>
    </lineage>
</organism>
<protein>
    <submittedName>
        <fullName evidence="1">Uncharacterized protein</fullName>
    </submittedName>
</protein>
<name>A0A0V0RAI8_9BILA</name>
<comment type="caution">
    <text evidence="1">The sequence shown here is derived from an EMBL/GenBank/DDBJ whole genome shotgun (WGS) entry which is preliminary data.</text>
</comment>
<keyword evidence="2" id="KW-1185">Reference proteome</keyword>
<sequence>MLSLKQSHYNEYLFRIGLFKYSSVQWMEVNRLSHSRR</sequence>
<dbReference type="EMBL" id="JYDL01002028">
    <property type="protein sequence ID" value="KRX11511.1"/>
    <property type="molecule type" value="Genomic_DNA"/>
</dbReference>
<accession>A0A0V0RAI8</accession>
<evidence type="ECO:0000313" key="2">
    <source>
        <dbReference type="Proteomes" id="UP000054630"/>
    </source>
</evidence>
<proteinExistence type="predicted"/>
<dbReference type="Proteomes" id="UP000054630">
    <property type="component" value="Unassembled WGS sequence"/>
</dbReference>
<gene>
    <name evidence="1" type="ORF">T07_7733</name>
</gene>